<feature type="chain" id="PRO_5015563133" evidence="7">
    <location>
        <begin position="22"/>
        <end position="228"/>
    </location>
</feature>
<organism evidence="9 10">
    <name type="scientific">Pararhodobacter marinus</name>
    <dbReference type="NCBI Taxonomy" id="2184063"/>
    <lineage>
        <taxon>Bacteria</taxon>
        <taxon>Pseudomonadati</taxon>
        <taxon>Pseudomonadota</taxon>
        <taxon>Alphaproteobacteria</taxon>
        <taxon>Rhodobacterales</taxon>
        <taxon>Paracoccaceae</taxon>
        <taxon>Pararhodobacter</taxon>
    </lineage>
</organism>
<dbReference type="AlphaFoldDB" id="A0A2U2CIM1"/>
<feature type="signal peptide" evidence="7">
    <location>
        <begin position="1"/>
        <end position="21"/>
    </location>
</feature>
<comment type="similarity">
    <text evidence="2">Belongs to the thioredoxin family. DsbA subfamily.</text>
</comment>
<keyword evidence="4" id="KW-0560">Oxidoreductase</keyword>
<dbReference type="InterPro" id="IPR013766">
    <property type="entry name" value="Thioredoxin_domain"/>
</dbReference>
<evidence type="ECO:0000256" key="4">
    <source>
        <dbReference type="ARBA" id="ARBA00023002"/>
    </source>
</evidence>
<evidence type="ECO:0000313" key="9">
    <source>
        <dbReference type="EMBL" id="PWE31712.1"/>
    </source>
</evidence>
<dbReference type="SUPFAM" id="SSF52833">
    <property type="entry name" value="Thioredoxin-like"/>
    <property type="match status" value="1"/>
</dbReference>
<keyword evidence="3 7" id="KW-0732">Signal</keyword>
<dbReference type="PANTHER" id="PTHR13887">
    <property type="entry name" value="GLUTATHIONE S-TRANSFERASE KAPPA"/>
    <property type="match status" value="1"/>
</dbReference>
<protein>
    <submittedName>
        <fullName evidence="9">Thiol-disulfide oxidoreductase</fullName>
    </submittedName>
</protein>
<dbReference type="InterPro" id="IPR036249">
    <property type="entry name" value="Thioredoxin-like_sf"/>
</dbReference>
<proteinExistence type="inferred from homology"/>
<sequence length="228" mass="25122">MNRRSLLLSGGAALAAAGAYAGYTNLTGRPVPGQTLIAPGAAHAQTEGEVDTSRVEDLVLGNPDAEVTIMEFASYTCPHCANFHASVWPQLKEEYIDTGRVRFEYREVYFDAYGLWAALVARCGGQMRYFGISDILYDEQQQWARGSDANEVADNLRRIGRRAGLTDEALNECLADREMATAMMQVYQEGMEEYEITGTPSFVINGTTYSNMSMDEFRAILDPLLADG</sequence>
<evidence type="ECO:0000256" key="7">
    <source>
        <dbReference type="SAM" id="SignalP"/>
    </source>
</evidence>
<gene>
    <name evidence="9" type="ORF">C4N9_01480</name>
</gene>
<name>A0A2U2CIM1_9RHOB</name>
<accession>A0A2U2CIM1</accession>
<keyword evidence="6" id="KW-0676">Redox-active center</keyword>
<evidence type="ECO:0000259" key="8">
    <source>
        <dbReference type="PROSITE" id="PS51352"/>
    </source>
</evidence>
<dbReference type="OrthoDB" id="8478320at2"/>
<comment type="function">
    <text evidence="1">May be required for disulfide bond formation in some proteins.</text>
</comment>
<feature type="domain" description="Thioredoxin" evidence="8">
    <location>
        <begin position="25"/>
        <end position="226"/>
    </location>
</feature>
<evidence type="ECO:0000256" key="2">
    <source>
        <dbReference type="ARBA" id="ARBA00005791"/>
    </source>
</evidence>
<evidence type="ECO:0000256" key="3">
    <source>
        <dbReference type="ARBA" id="ARBA00022729"/>
    </source>
</evidence>
<evidence type="ECO:0000256" key="6">
    <source>
        <dbReference type="ARBA" id="ARBA00023284"/>
    </source>
</evidence>
<evidence type="ECO:0000256" key="1">
    <source>
        <dbReference type="ARBA" id="ARBA00003565"/>
    </source>
</evidence>
<dbReference type="PROSITE" id="PS51352">
    <property type="entry name" value="THIOREDOXIN_2"/>
    <property type="match status" value="1"/>
</dbReference>
<keyword evidence="5" id="KW-1015">Disulfide bond</keyword>
<dbReference type="RefSeq" id="WP_109531513.1">
    <property type="nucleotide sequence ID" value="NZ_CAXPUO010000093.1"/>
</dbReference>
<reference evidence="9 10" key="1">
    <citation type="submission" date="2018-05" db="EMBL/GenBank/DDBJ databases">
        <title>Pararhodobacter marina sp. nov., isolated from deep-sea water of the Indian Ocean.</title>
        <authorList>
            <person name="Lai Q.Sr."/>
            <person name="Liu X."/>
            <person name="Shao Z."/>
        </authorList>
    </citation>
    <scope>NUCLEOTIDE SEQUENCE [LARGE SCALE GENOMIC DNA]</scope>
    <source>
        <strain evidence="9 10">CIC4N-9</strain>
    </source>
</reference>
<evidence type="ECO:0000313" key="10">
    <source>
        <dbReference type="Proteomes" id="UP000244940"/>
    </source>
</evidence>
<evidence type="ECO:0000256" key="5">
    <source>
        <dbReference type="ARBA" id="ARBA00023157"/>
    </source>
</evidence>
<dbReference type="PANTHER" id="PTHR13887:SF14">
    <property type="entry name" value="DISULFIDE BOND FORMATION PROTEIN D"/>
    <property type="match status" value="1"/>
</dbReference>
<dbReference type="InterPro" id="IPR012336">
    <property type="entry name" value="Thioredoxin-like_fold"/>
</dbReference>
<dbReference type="GO" id="GO:0016491">
    <property type="term" value="F:oxidoreductase activity"/>
    <property type="evidence" value="ECO:0007669"/>
    <property type="project" value="UniProtKB-KW"/>
</dbReference>
<dbReference type="Pfam" id="PF13462">
    <property type="entry name" value="Thioredoxin_4"/>
    <property type="match status" value="1"/>
</dbReference>
<dbReference type="Gene3D" id="3.40.30.10">
    <property type="entry name" value="Glutaredoxin"/>
    <property type="match status" value="1"/>
</dbReference>
<dbReference type="EMBL" id="QEYD01000001">
    <property type="protein sequence ID" value="PWE31712.1"/>
    <property type="molecule type" value="Genomic_DNA"/>
</dbReference>
<keyword evidence="10" id="KW-1185">Reference proteome</keyword>
<dbReference type="Proteomes" id="UP000244940">
    <property type="component" value="Unassembled WGS sequence"/>
</dbReference>
<comment type="caution">
    <text evidence="9">The sequence shown here is derived from an EMBL/GenBank/DDBJ whole genome shotgun (WGS) entry which is preliminary data.</text>
</comment>
<dbReference type="GeneID" id="94363551"/>